<dbReference type="Proteomes" id="UP000596742">
    <property type="component" value="Unassembled WGS sequence"/>
</dbReference>
<evidence type="ECO:0000256" key="1">
    <source>
        <dbReference type="SAM" id="Phobius"/>
    </source>
</evidence>
<proteinExistence type="predicted"/>
<keyword evidence="1" id="KW-0472">Membrane</keyword>
<evidence type="ECO:0000313" key="3">
    <source>
        <dbReference type="Proteomes" id="UP000596742"/>
    </source>
</evidence>
<accession>A0A8B6C4X1</accession>
<gene>
    <name evidence="2" type="ORF">MGAL_10B057188</name>
</gene>
<name>A0A8B6C4X1_MYTGA</name>
<sequence>MRNGILLRRRSSVVLSDIAEVQQYDGSRRRSSVVASDLSFMKHDAARRRSSVFGSSGIKLPNSAPRPISEDNEMMEFHNIIQNHTIPNGDISKLRRMSIEIETMVADDSLKRFLVTAIFITLFLISVIAFSIYQRIGN</sequence>
<keyword evidence="1" id="KW-1133">Transmembrane helix</keyword>
<comment type="caution">
    <text evidence="2">The sequence shown here is derived from an EMBL/GenBank/DDBJ whole genome shotgun (WGS) entry which is preliminary data.</text>
</comment>
<evidence type="ECO:0000313" key="2">
    <source>
        <dbReference type="EMBL" id="VDH99482.1"/>
    </source>
</evidence>
<dbReference type="AlphaFoldDB" id="A0A8B6C4X1"/>
<keyword evidence="3" id="KW-1185">Reference proteome</keyword>
<organism evidence="2 3">
    <name type="scientific">Mytilus galloprovincialis</name>
    <name type="common">Mediterranean mussel</name>
    <dbReference type="NCBI Taxonomy" id="29158"/>
    <lineage>
        <taxon>Eukaryota</taxon>
        <taxon>Metazoa</taxon>
        <taxon>Spiralia</taxon>
        <taxon>Lophotrochozoa</taxon>
        <taxon>Mollusca</taxon>
        <taxon>Bivalvia</taxon>
        <taxon>Autobranchia</taxon>
        <taxon>Pteriomorphia</taxon>
        <taxon>Mytilida</taxon>
        <taxon>Mytiloidea</taxon>
        <taxon>Mytilidae</taxon>
        <taxon>Mytilinae</taxon>
        <taxon>Mytilus</taxon>
    </lineage>
</organism>
<protein>
    <submittedName>
        <fullName evidence="2">Uncharacterized protein</fullName>
    </submittedName>
</protein>
<feature type="transmembrane region" description="Helical" evidence="1">
    <location>
        <begin position="113"/>
        <end position="133"/>
    </location>
</feature>
<keyword evidence="1" id="KW-0812">Transmembrane</keyword>
<reference evidence="2" key="1">
    <citation type="submission" date="2018-11" db="EMBL/GenBank/DDBJ databases">
        <authorList>
            <person name="Alioto T."/>
            <person name="Alioto T."/>
        </authorList>
    </citation>
    <scope>NUCLEOTIDE SEQUENCE</scope>
</reference>
<dbReference type="EMBL" id="UYJE01001145">
    <property type="protein sequence ID" value="VDH99482.1"/>
    <property type="molecule type" value="Genomic_DNA"/>
</dbReference>